<keyword evidence="1" id="KW-0472">Membrane</keyword>
<organism evidence="2 3">
    <name type="scientific">Enterococcus villorum</name>
    <dbReference type="NCBI Taxonomy" id="112904"/>
    <lineage>
        <taxon>Bacteria</taxon>
        <taxon>Bacillati</taxon>
        <taxon>Bacillota</taxon>
        <taxon>Bacilli</taxon>
        <taxon>Lactobacillales</taxon>
        <taxon>Enterococcaceae</taxon>
        <taxon>Enterococcus</taxon>
    </lineage>
</organism>
<reference evidence="2 3" key="1">
    <citation type="submission" date="2019-07" db="EMBL/GenBank/DDBJ databases">
        <title>Whole genome shotgun sequence of Enterococcus villorum NBRC 100699.</title>
        <authorList>
            <person name="Hosoyama A."/>
            <person name="Uohara A."/>
            <person name="Ohji S."/>
            <person name="Ichikawa N."/>
        </authorList>
    </citation>
    <scope>NUCLEOTIDE SEQUENCE [LARGE SCALE GENOMIC DNA]</scope>
    <source>
        <strain evidence="2 3">NBRC 100699</strain>
    </source>
</reference>
<evidence type="ECO:0000256" key="1">
    <source>
        <dbReference type="SAM" id="Phobius"/>
    </source>
</evidence>
<accession>A0A511J3S9</accession>
<sequence>MIYLWIFILFLIILRRPSSQVSEKVKKWGNVLLIACGLISIGIVIYAYYSANH</sequence>
<gene>
    <name evidence="2" type="ORF">EVI01_19890</name>
</gene>
<dbReference type="AlphaFoldDB" id="A0A511J3S9"/>
<dbReference type="Proteomes" id="UP000321830">
    <property type="component" value="Unassembled WGS sequence"/>
</dbReference>
<name>A0A511J3S9_9ENTE</name>
<dbReference type="EMBL" id="BJWF01000029">
    <property type="protein sequence ID" value="GEL92652.1"/>
    <property type="molecule type" value="Genomic_DNA"/>
</dbReference>
<feature type="transmembrane region" description="Helical" evidence="1">
    <location>
        <begin position="29"/>
        <end position="49"/>
    </location>
</feature>
<keyword evidence="1" id="KW-0812">Transmembrane</keyword>
<protein>
    <submittedName>
        <fullName evidence="2">Uncharacterized protein</fullName>
    </submittedName>
</protein>
<keyword evidence="1" id="KW-1133">Transmembrane helix</keyword>
<evidence type="ECO:0000313" key="2">
    <source>
        <dbReference type="EMBL" id="GEL92652.1"/>
    </source>
</evidence>
<evidence type="ECO:0000313" key="3">
    <source>
        <dbReference type="Proteomes" id="UP000321830"/>
    </source>
</evidence>
<comment type="caution">
    <text evidence="2">The sequence shown here is derived from an EMBL/GenBank/DDBJ whole genome shotgun (WGS) entry which is preliminary data.</text>
</comment>
<dbReference type="RefSeq" id="WP_010751795.1">
    <property type="nucleotide sequence ID" value="NZ_BJWF01000029.1"/>
</dbReference>
<proteinExistence type="predicted"/>